<gene>
    <name evidence="1" type="ORF">AMORRO_LOCUS11518</name>
</gene>
<accession>A0A9N9HL83</accession>
<name>A0A9N9HL83_9GLOM</name>
<dbReference type="EMBL" id="CAJVPV010014827">
    <property type="protein sequence ID" value="CAG8688137.1"/>
    <property type="molecule type" value="Genomic_DNA"/>
</dbReference>
<evidence type="ECO:0000313" key="1">
    <source>
        <dbReference type="EMBL" id="CAG8688137.1"/>
    </source>
</evidence>
<keyword evidence="2" id="KW-1185">Reference proteome</keyword>
<organism evidence="1 2">
    <name type="scientific">Acaulospora morrowiae</name>
    <dbReference type="NCBI Taxonomy" id="94023"/>
    <lineage>
        <taxon>Eukaryota</taxon>
        <taxon>Fungi</taxon>
        <taxon>Fungi incertae sedis</taxon>
        <taxon>Mucoromycota</taxon>
        <taxon>Glomeromycotina</taxon>
        <taxon>Glomeromycetes</taxon>
        <taxon>Diversisporales</taxon>
        <taxon>Acaulosporaceae</taxon>
        <taxon>Acaulospora</taxon>
    </lineage>
</organism>
<dbReference type="AlphaFoldDB" id="A0A9N9HL83"/>
<comment type="caution">
    <text evidence="1">The sequence shown here is derived from an EMBL/GenBank/DDBJ whole genome shotgun (WGS) entry which is preliminary data.</text>
</comment>
<proteinExistence type="predicted"/>
<dbReference type="Proteomes" id="UP000789342">
    <property type="component" value="Unassembled WGS sequence"/>
</dbReference>
<sequence>MLDVIIEAAAHDHEKSRSVLLIRPQVKKLMIPTASKYYPRTKKRYQNSKQRPPL</sequence>
<evidence type="ECO:0000313" key="2">
    <source>
        <dbReference type="Proteomes" id="UP000789342"/>
    </source>
</evidence>
<protein>
    <submittedName>
        <fullName evidence="1">16567_t:CDS:1</fullName>
    </submittedName>
</protein>
<reference evidence="1" key="1">
    <citation type="submission" date="2021-06" db="EMBL/GenBank/DDBJ databases">
        <authorList>
            <person name="Kallberg Y."/>
            <person name="Tangrot J."/>
            <person name="Rosling A."/>
        </authorList>
    </citation>
    <scope>NUCLEOTIDE SEQUENCE</scope>
    <source>
        <strain evidence="1">CL551</strain>
    </source>
</reference>